<reference evidence="5 6" key="1">
    <citation type="journal article" date="2018" name="Nat. Biotechnol.">
        <title>A standardized bacterial taxonomy based on genome phylogeny substantially revises the tree of life.</title>
        <authorList>
            <person name="Parks D.H."/>
            <person name="Chuvochina M."/>
            <person name="Waite D.W."/>
            <person name="Rinke C."/>
            <person name="Skarshewski A."/>
            <person name="Chaumeil P.A."/>
            <person name="Hugenholtz P."/>
        </authorList>
    </citation>
    <scope>NUCLEOTIDE SEQUENCE [LARGE SCALE GENOMIC DNA]</scope>
    <source>
        <strain evidence="5">UBA10948</strain>
    </source>
</reference>
<evidence type="ECO:0000313" key="6">
    <source>
        <dbReference type="Proteomes" id="UP000263273"/>
    </source>
</evidence>
<dbReference type="InterPro" id="IPR033948">
    <property type="entry name" value="ETF_beta_N"/>
</dbReference>
<dbReference type="GO" id="GO:0009055">
    <property type="term" value="F:electron transfer activity"/>
    <property type="evidence" value="ECO:0007669"/>
    <property type="project" value="InterPro"/>
</dbReference>
<evidence type="ECO:0000259" key="4">
    <source>
        <dbReference type="SMART" id="SM00893"/>
    </source>
</evidence>
<evidence type="ECO:0000256" key="3">
    <source>
        <dbReference type="ARBA" id="ARBA00049933"/>
    </source>
</evidence>
<dbReference type="PROSITE" id="PS01065">
    <property type="entry name" value="ETF_BETA"/>
    <property type="match status" value="1"/>
</dbReference>
<organism evidence="5 6">
    <name type="scientific">Syntrophomonas wolfei</name>
    <dbReference type="NCBI Taxonomy" id="863"/>
    <lineage>
        <taxon>Bacteria</taxon>
        <taxon>Bacillati</taxon>
        <taxon>Bacillota</taxon>
        <taxon>Clostridia</taxon>
        <taxon>Eubacteriales</taxon>
        <taxon>Syntrophomonadaceae</taxon>
        <taxon>Syntrophomonas</taxon>
    </lineage>
</organism>
<evidence type="ECO:0000256" key="2">
    <source>
        <dbReference type="ARBA" id="ARBA00042002"/>
    </source>
</evidence>
<dbReference type="STRING" id="378794.GCA_001570625_00119"/>
<dbReference type="PANTHER" id="PTHR21294">
    <property type="entry name" value="ELECTRON TRANSFER FLAVOPROTEIN BETA-SUBUNIT"/>
    <property type="match status" value="1"/>
</dbReference>
<comment type="cofactor">
    <cofactor evidence="3">
        <name>AMP</name>
        <dbReference type="ChEBI" id="CHEBI:456215"/>
    </cofactor>
</comment>
<dbReference type="EMBL" id="DNZF01000121">
    <property type="protein sequence ID" value="HBK53385.1"/>
    <property type="molecule type" value="Genomic_DNA"/>
</dbReference>
<feature type="domain" description="Electron transfer flavoprotein alpha/beta-subunit N-terminal" evidence="4">
    <location>
        <begin position="22"/>
        <end position="212"/>
    </location>
</feature>
<evidence type="ECO:0000256" key="1">
    <source>
        <dbReference type="ARBA" id="ARBA00007557"/>
    </source>
</evidence>
<dbReference type="CDD" id="cd01714">
    <property type="entry name" value="ETF_beta"/>
    <property type="match status" value="1"/>
</dbReference>
<gene>
    <name evidence="5" type="ORF">DDZ44_05580</name>
</gene>
<dbReference type="SUPFAM" id="SSF52402">
    <property type="entry name" value="Adenine nucleotide alpha hydrolases-like"/>
    <property type="match status" value="1"/>
</dbReference>
<dbReference type="Proteomes" id="UP000263273">
    <property type="component" value="Unassembled WGS sequence"/>
</dbReference>
<dbReference type="InterPro" id="IPR014729">
    <property type="entry name" value="Rossmann-like_a/b/a_fold"/>
</dbReference>
<dbReference type="PIRSF" id="PIRSF000090">
    <property type="entry name" value="Beta-ETF"/>
    <property type="match status" value="1"/>
</dbReference>
<proteinExistence type="inferred from homology"/>
<protein>
    <recommendedName>
        <fullName evidence="2">Electron transfer flavoprotein small subunit</fullName>
    </recommendedName>
</protein>
<dbReference type="RefSeq" id="WP_276620227.1">
    <property type="nucleotide sequence ID" value="NZ_DHSN01000055.1"/>
</dbReference>
<dbReference type="InterPro" id="IPR014730">
    <property type="entry name" value="ETF_a/b_N"/>
</dbReference>
<dbReference type="AlphaFoldDB" id="A0A354YVM0"/>
<evidence type="ECO:0000313" key="5">
    <source>
        <dbReference type="EMBL" id="HBK53385.1"/>
    </source>
</evidence>
<comment type="similarity">
    <text evidence="1">Belongs to the ETF beta-subunit/FixA family.</text>
</comment>
<sequence>MPRIIACYKWVVDEAYIRTDSSPELDLEYADKKMSDYDRNAIEEAMQLHEKYGGSVAAITVGHPDDTKGVKDALSRGPEKAYFINDPSFENLEPAQTAAILADVVTAKTEYDLIICGEGSSDLYAQQVGPRLAELLDIPCVTMVSKIELAGEQLIAERKVDDGIETVSLSLPALLTVLPDINSPRIPGLRDTLAASKKPVIEIVKDELSGDFTPCLQVLASFKANMERNGQKLSDEAADIALLLDTLQSKGIIARGVK</sequence>
<dbReference type="InterPro" id="IPR000049">
    <property type="entry name" value="ET-Flavoprotein_bsu_CS"/>
</dbReference>
<dbReference type="Pfam" id="PF01012">
    <property type="entry name" value="ETF"/>
    <property type="match status" value="1"/>
</dbReference>
<dbReference type="Gene3D" id="3.40.50.620">
    <property type="entry name" value="HUPs"/>
    <property type="match status" value="1"/>
</dbReference>
<dbReference type="PANTHER" id="PTHR21294:SF17">
    <property type="entry name" value="PROTEIN FIXA"/>
    <property type="match status" value="1"/>
</dbReference>
<accession>A0A354YVM0</accession>
<dbReference type="InterPro" id="IPR012255">
    <property type="entry name" value="ETF_b"/>
</dbReference>
<name>A0A354YVM0_9FIRM</name>
<comment type="caution">
    <text evidence="5">The sequence shown here is derived from an EMBL/GenBank/DDBJ whole genome shotgun (WGS) entry which is preliminary data.</text>
</comment>
<dbReference type="SMART" id="SM00893">
    <property type="entry name" value="ETF"/>
    <property type="match status" value="1"/>
</dbReference>